<gene>
    <name evidence="2" type="ORF">Lsan_2857</name>
</gene>
<keyword evidence="2" id="KW-0808">Transferase</keyword>
<feature type="domain" description="N-acetyltransferase" evidence="1">
    <location>
        <begin position="9"/>
        <end position="122"/>
    </location>
</feature>
<dbReference type="STRING" id="45074.Lsan_2857"/>
<dbReference type="Proteomes" id="UP000054703">
    <property type="component" value="Unassembled WGS sequence"/>
</dbReference>
<dbReference type="Pfam" id="PF13302">
    <property type="entry name" value="Acetyltransf_3"/>
    <property type="match status" value="1"/>
</dbReference>
<dbReference type="EMBL" id="LNYU01000081">
    <property type="protein sequence ID" value="KTD56697.1"/>
    <property type="molecule type" value="Genomic_DNA"/>
</dbReference>
<name>A0A0W0YIA0_9GAMM</name>
<proteinExistence type="predicted"/>
<protein>
    <submittedName>
        <fullName evidence="2">Acetyltransferase</fullName>
    </submittedName>
</protein>
<dbReference type="PATRIC" id="fig|45074.5.peg.3068"/>
<dbReference type="GO" id="GO:0016747">
    <property type="term" value="F:acyltransferase activity, transferring groups other than amino-acyl groups"/>
    <property type="evidence" value="ECO:0007669"/>
    <property type="project" value="InterPro"/>
</dbReference>
<sequence>MTTIIETERLILRTWKKEDARSYFQINQDLKVIEFLRGPLTMEQVNDFIPAVNRHHEELGYTLWAACLKETDELIGFIGLNYTDFFSKFDSHFTPAVEVSWRLGSQYWGKGFATERGLCFLGVWV</sequence>
<organism evidence="2 3">
    <name type="scientific">Legionella santicrucis</name>
    <dbReference type="NCBI Taxonomy" id="45074"/>
    <lineage>
        <taxon>Bacteria</taxon>
        <taxon>Pseudomonadati</taxon>
        <taxon>Pseudomonadota</taxon>
        <taxon>Gammaproteobacteria</taxon>
        <taxon>Legionellales</taxon>
        <taxon>Legionellaceae</taxon>
        <taxon>Legionella</taxon>
    </lineage>
</organism>
<keyword evidence="3" id="KW-1185">Reference proteome</keyword>
<dbReference type="InterPro" id="IPR016181">
    <property type="entry name" value="Acyl_CoA_acyltransferase"/>
</dbReference>
<reference evidence="2 3" key="1">
    <citation type="submission" date="2015-11" db="EMBL/GenBank/DDBJ databases">
        <title>Genomic analysis of 38 Legionella species identifies large and diverse effector repertoires.</title>
        <authorList>
            <person name="Burstein D."/>
            <person name="Amaro F."/>
            <person name="Zusman T."/>
            <person name="Lifshitz Z."/>
            <person name="Cohen O."/>
            <person name="Gilbert J.A."/>
            <person name="Pupko T."/>
            <person name="Shuman H.A."/>
            <person name="Segal G."/>
        </authorList>
    </citation>
    <scope>NUCLEOTIDE SEQUENCE [LARGE SCALE GENOMIC DNA]</scope>
    <source>
        <strain evidence="2 3">SC-63-C7</strain>
    </source>
</reference>
<dbReference type="PANTHER" id="PTHR43792:SF1">
    <property type="entry name" value="N-ACETYLTRANSFERASE DOMAIN-CONTAINING PROTEIN"/>
    <property type="match status" value="1"/>
</dbReference>
<dbReference type="PANTHER" id="PTHR43792">
    <property type="entry name" value="GNAT FAMILY, PUTATIVE (AFU_ORTHOLOGUE AFUA_3G00765)-RELATED-RELATED"/>
    <property type="match status" value="1"/>
</dbReference>
<evidence type="ECO:0000259" key="1">
    <source>
        <dbReference type="Pfam" id="PF13302"/>
    </source>
</evidence>
<evidence type="ECO:0000313" key="3">
    <source>
        <dbReference type="Proteomes" id="UP000054703"/>
    </source>
</evidence>
<accession>A0A0W0YIA0</accession>
<dbReference type="Gene3D" id="3.40.630.30">
    <property type="match status" value="1"/>
</dbReference>
<dbReference type="AlphaFoldDB" id="A0A0W0YIA0"/>
<evidence type="ECO:0000313" key="2">
    <source>
        <dbReference type="EMBL" id="KTD56697.1"/>
    </source>
</evidence>
<dbReference type="SUPFAM" id="SSF55729">
    <property type="entry name" value="Acyl-CoA N-acyltransferases (Nat)"/>
    <property type="match status" value="1"/>
</dbReference>
<dbReference type="RefSeq" id="WP_006870998.1">
    <property type="nucleotide sequence ID" value="NZ_CAAAIH010000009.1"/>
</dbReference>
<comment type="caution">
    <text evidence="2">The sequence shown here is derived from an EMBL/GenBank/DDBJ whole genome shotgun (WGS) entry which is preliminary data.</text>
</comment>
<dbReference type="InterPro" id="IPR051531">
    <property type="entry name" value="N-acetyltransferase"/>
</dbReference>
<dbReference type="InterPro" id="IPR000182">
    <property type="entry name" value="GNAT_dom"/>
</dbReference>